<dbReference type="AlphaFoldDB" id="A0AAN6TVY9"/>
<dbReference type="EMBL" id="MU853232">
    <property type="protein sequence ID" value="KAK4121753.1"/>
    <property type="molecule type" value="Genomic_DNA"/>
</dbReference>
<feature type="transmembrane region" description="Helical" evidence="1">
    <location>
        <begin position="28"/>
        <end position="49"/>
    </location>
</feature>
<dbReference type="RefSeq" id="XP_062645524.1">
    <property type="nucleotide sequence ID" value="XM_062793270.1"/>
</dbReference>
<sequence>MGHTPRDEMRVNCMVRRTTVKVGIVKHVLVQATIEVVGVATGPGVVWVFKGSRSRGRIREVTLTFGWTPQIDGGGQRYKPA</sequence>
<evidence type="ECO:0000313" key="2">
    <source>
        <dbReference type="EMBL" id="KAK4121753.1"/>
    </source>
</evidence>
<keyword evidence="1" id="KW-0472">Membrane</keyword>
<organism evidence="2 3">
    <name type="scientific">Parathielavia appendiculata</name>
    <dbReference type="NCBI Taxonomy" id="2587402"/>
    <lineage>
        <taxon>Eukaryota</taxon>
        <taxon>Fungi</taxon>
        <taxon>Dikarya</taxon>
        <taxon>Ascomycota</taxon>
        <taxon>Pezizomycotina</taxon>
        <taxon>Sordariomycetes</taxon>
        <taxon>Sordariomycetidae</taxon>
        <taxon>Sordariales</taxon>
        <taxon>Chaetomiaceae</taxon>
        <taxon>Parathielavia</taxon>
    </lineage>
</organism>
<keyword evidence="1" id="KW-0812">Transmembrane</keyword>
<reference evidence="2" key="1">
    <citation type="journal article" date="2023" name="Mol. Phylogenet. Evol.">
        <title>Genome-scale phylogeny and comparative genomics of the fungal order Sordariales.</title>
        <authorList>
            <person name="Hensen N."/>
            <person name="Bonometti L."/>
            <person name="Westerberg I."/>
            <person name="Brannstrom I.O."/>
            <person name="Guillou S."/>
            <person name="Cros-Aarteil S."/>
            <person name="Calhoun S."/>
            <person name="Haridas S."/>
            <person name="Kuo A."/>
            <person name="Mondo S."/>
            <person name="Pangilinan J."/>
            <person name="Riley R."/>
            <person name="LaButti K."/>
            <person name="Andreopoulos B."/>
            <person name="Lipzen A."/>
            <person name="Chen C."/>
            <person name="Yan M."/>
            <person name="Daum C."/>
            <person name="Ng V."/>
            <person name="Clum A."/>
            <person name="Steindorff A."/>
            <person name="Ohm R.A."/>
            <person name="Martin F."/>
            <person name="Silar P."/>
            <person name="Natvig D.O."/>
            <person name="Lalanne C."/>
            <person name="Gautier V."/>
            <person name="Ament-Velasquez S.L."/>
            <person name="Kruys A."/>
            <person name="Hutchinson M.I."/>
            <person name="Powell A.J."/>
            <person name="Barry K."/>
            <person name="Miller A.N."/>
            <person name="Grigoriev I.V."/>
            <person name="Debuchy R."/>
            <person name="Gladieux P."/>
            <person name="Hiltunen Thoren M."/>
            <person name="Johannesson H."/>
        </authorList>
    </citation>
    <scope>NUCLEOTIDE SEQUENCE</scope>
    <source>
        <strain evidence="2">CBS 731.68</strain>
    </source>
</reference>
<accession>A0AAN6TVY9</accession>
<keyword evidence="1" id="KW-1133">Transmembrane helix</keyword>
<proteinExistence type="predicted"/>
<dbReference type="GeneID" id="87830039"/>
<gene>
    <name evidence="2" type="ORF">N657DRAFT_647228</name>
</gene>
<evidence type="ECO:0000256" key="1">
    <source>
        <dbReference type="SAM" id="Phobius"/>
    </source>
</evidence>
<evidence type="ECO:0000313" key="3">
    <source>
        <dbReference type="Proteomes" id="UP001302602"/>
    </source>
</evidence>
<dbReference type="Proteomes" id="UP001302602">
    <property type="component" value="Unassembled WGS sequence"/>
</dbReference>
<reference evidence="2" key="2">
    <citation type="submission" date="2023-05" db="EMBL/GenBank/DDBJ databases">
        <authorList>
            <consortium name="Lawrence Berkeley National Laboratory"/>
            <person name="Steindorff A."/>
            <person name="Hensen N."/>
            <person name="Bonometti L."/>
            <person name="Westerberg I."/>
            <person name="Brannstrom I.O."/>
            <person name="Guillou S."/>
            <person name="Cros-Aarteil S."/>
            <person name="Calhoun S."/>
            <person name="Haridas S."/>
            <person name="Kuo A."/>
            <person name="Mondo S."/>
            <person name="Pangilinan J."/>
            <person name="Riley R."/>
            <person name="Labutti K."/>
            <person name="Andreopoulos B."/>
            <person name="Lipzen A."/>
            <person name="Chen C."/>
            <person name="Yanf M."/>
            <person name="Daum C."/>
            <person name="Ng V."/>
            <person name="Clum A."/>
            <person name="Ohm R."/>
            <person name="Martin F."/>
            <person name="Silar P."/>
            <person name="Natvig D."/>
            <person name="Lalanne C."/>
            <person name="Gautier V."/>
            <person name="Ament-Velasquez S.L."/>
            <person name="Kruys A."/>
            <person name="Hutchinson M.I."/>
            <person name="Powell A.J."/>
            <person name="Barry K."/>
            <person name="Miller A.N."/>
            <person name="Grigoriev I.V."/>
            <person name="Debuchy R."/>
            <person name="Gladieux P."/>
            <person name="Thoren M.H."/>
            <person name="Johannesson H."/>
        </authorList>
    </citation>
    <scope>NUCLEOTIDE SEQUENCE</scope>
    <source>
        <strain evidence="2">CBS 731.68</strain>
    </source>
</reference>
<name>A0AAN6TVY9_9PEZI</name>
<protein>
    <submittedName>
        <fullName evidence="2">Uncharacterized protein</fullName>
    </submittedName>
</protein>
<keyword evidence="3" id="KW-1185">Reference proteome</keyword>
<comment type="caution">
    <text evidence="2">The sequence shown here is derived from an EMBL/GenBank/DDBJ whole genome shotgun (WGS) entry which is preliminary data.</text>
</comment>